<keyword evidence="2" id="KW-1185">Reference proteome</keyword>
<gene>
    <name evidence="1" type="ORF">BDR25DRAFT_274667</name>
</gene>
<protein>
    <submittedName>
        <fullName evidence="1">Peptidase C45 acyl-coenzyme A:6-aminopenicillanic acid acyl-transferas-like protein</fullName>
    </submittedName>
</protein>
<proteinExistence type="predicted"/>
<comment type="caution">
    <text evidence="1">The sequence shown here is derived from an EMBL/GenBank/DDBJ whole genome shotgun (WGS) entry which is preliminary data.</text>
</comment>
<evidence type="ECO:0000313" key="2">
    <source>
        <dbReference type="Proteomes" id="UP000799755"/>
    </source>
</evidence>
<organism evidence="1 2">
    <name type="scientific">Lindgomyces ingoldianus</name>
    <dbReference type="NCBI Taxonomy" id="673940"/>
    <lineage>
        <taxon>Eukaryota</taxon>
        <taxon>Fungi</taxon>
        <taxon>Dikarya</taxon>
        <taxon>Ascomycota</taxon>
        <taxon>Pezizomycotina</taxon>
        <taxon>Dothideomycetes</taxon>
        <taxon>Pleosporomycetidae</taxon>
        <taxon>Pleosporales</taxon>
        <taxon>Lindgomycetaceae</taxon>
        <taxon>Lindgomyces</taxon>
    </lineage>
</organism>
<reference evidence="1" key="1">
    <citation type="journal article" date="2020" name="Stud. Mycol.">
        <title>101 Dothideomycetes genomes: a test case for predicting lifestyles and emergence of pathogens.</title>
        <authorList>
            <person name="Haridas S."/>
            <person name="Albert R."/>
            <person name="Binder M."/>
            <person name="Bloem J."/>
            <person name="Labutti K."/>
            <person name="Salamov A."/>
            <person name="Andreopoulos B."/>
            <person name="Baker S."/>
            <person name="Barry K."/>
            <person name="Bills G."/>
            <person name="Bluhm B."/>
            <person name="Cannon C."/>
            <person name="Castanera R."/>
            <person name="Culley D."/>
            <person name="Daum C."/>
            <person name="Ezra D."/>
            <person name="Gonzalez J."/>
            <person name="Henrissat B."/>
            <person name="Kuo A."/>
            <person name="Liang C."/>
            <person name="Lipzen A."/>
            <person name="Lutzoni F."/>
            <person name="Magnuson J."/>
            <person name="Mondo S."/>
            <person name="Nolan M."/>
            <person name="Ohm R."/>
            <person name="Pangilinan J."/>
            <person name="Park H.-J."/>
            <person name="Ramirez L."/>
            <person name="Alfaro M."/>
            <person name="Sun H."/>
            <person name="Tritt A."/>
            <person name="Yoshinaga Y."/>
            <person name="Zwiers L.-H."/>
            <person name="Turgeon B."/>
            <person name="Goodwin S."/>
            <person name="Spatafora J."/>
            <person name="Crous P."/>
            <person name="Grigoriev I."/>
        </authorList>
    </citation>
    <scope>NUCLEOTIDE SEQUENCE</scope>
    <source>
        <strain evidence="1">ATCC 200398</strain>
    </source>
</reference>
<evidence type="ECO:0000313" key="1">
    <source>
        <dbReference type="EMBL" id="KAF2477492.1"/>
    </source>
</evidence>
<name>A0ACB6RG62_9PLEO</name>
<sequence>MLVVECRGTPYEIGHQHGSAAKLEVGRCIDFYGALFQKNCKQTWTQVLETASSFEQHIRVTWPAYHEEMRGVADGAGVELLDIVALNVRTEVAFGQFSDGCTSLAWHTEKRVFLGQNWDWMDEQKNNLIITKITQSGKPAIQQITEAGIIGKIGFNSSGVGTLLNAIKVKGVDPSRMPVHLGLRMALESNSAMEAVQKLESYGMASSAHILIADTTTAVGLEFTKSTFARCLPDSLRRVVHANHFLLEHPGEVDTVWLEDSPVRVKTMTENSSKVGDGQRQPTWEEVGRLFEDEQNYPTAICRAEEAGSGTRTLFNILTDLKTRTAVIRKGLPTKVEETVTMSL</sequence>
<accession>A0ACB6RG62</accession>
<dbReference type="EMBL" id="MU003492">
    <property type="protein sequence ID" value="KAF2477492.1"/>
    <property type="molecule type" value="Genomic_DNA"/>
</dbReference>
<dbReference type="Proteomes" id="UP000799755">
    <property type="component" value="Unassembled WGS sequence"/>
</dbReference>